<name>A0A4Y2ITQ7_ARAVE</name>
<gene>
    <name evidence="1" type="ORF">AVEN_102224_1</name>
</gene>
<reference evidence="1 2" key="1">
    <citation type="journal article" date="2019" name="Sci. Rep.">
        <title>Orb-weaving spider Araneus ventricosus genome elucidates the spidroin gene catalogue.</title>
        <authorList>
            <person name="Kono N."/>
            <person name="Nakamura H."/>
            <person name="Ohtoshi R."/>
            <person name="Moran D.A.P."/>
            <person name="Shinohara A."/>
            <person name="Yoshida Y."/>
            <person name="Fujiwara M."/>
            <person name="Mori M."/>
            <person name="Tomita M."/>
            <person name="Arakawa K."/>
        </authorList>
    </citation>
    <scope>NUCLEOTIDE SEQUENCE [LARGE SCALE GENOMIC DNA]</scope>
</reference>
<proteinExistence type="predicted"/>
<dbReference type="OrthoDB" id="5326588at2759"/>
<accession>A0A4Y2ITQ7</accession>
<protein>
    <submittedName>
        <fullName evidence="1">Uncharacterized protein</fullName>
    </submittedName>
</protein>
<dbReference type="Proteomes" id="UP000499080">
    <property type="component" value="Unassembled WGS sequence"/>
</dbReference>
<evidence type="ECO:0000313" key="1">
    <source>
        <dbReference type="EMBL" id="GBM81050.1"/>
    </source>
</evidence>
<keyword evidence="2" id="KW-1185">Reference proteome</keyword>
<sequence>MVHSPQGTPYIFIFFRPYCIEYICPLNHFVTNMECRFPAMLVLWLGKEFYRGMHGNAGGMEPSIPYIDDKLEDHFGDEMWVLKSTGIFLISLLEAEIQIYPDDSM</sequence>
<dbReference type="EMBL" id="BGPR01107866">
    <property type="protein sequence ID" value="GBM81050.1"/>
    <property type="molecule type" value="Genomic_DNA"/>
</dbReference>
<comment type="caution">
    <text evidence="1">The sequence shown here is derived from an EMBL/GenBank/DDBJ whole genome shotgun (WGS) entry which is preliminary data.</text>
</comment>
<evidence type="ECO:0000313" key="2">
    <source>
        <dbReference type="Proteomes" id="UP000499080"/>
    </source>
</evidence>
<dbReference type="AlphaFoldDB" id="A0A4Y2ITQ7"/>
<organism evidence="1 2">
    <name type="scientific">Araneus ventricosus</name>
    <name type="common">Orbweaver spider</name>
    <name type="synonym">Epeira ventricosa</name>
    <dbReference type="NCBI Taxonomy" id="182803"/>
    <lineage>
        <taxon>Eukaryota</taxon>
        <taxon>Metazoa</taxon>
        <taxon>Ecdysozoa</taxon>
        <taxon>Arthropoda</taxon>
        <taxon>Chelicerata</taxon>
        <taxon>Arachnida</taxon>
        <taxon>Araneae</taxon>
        <taxon>Araneomorphae</taxon>
        <taxon>Entelegynae</taxon>
        <taxon>Araneoidea</taxon>
        <taxon>Araneidae</taxon>
        <taxon>Araneus</taxon>
    </lineage>
</organism>